<dbReference type="EMBL" id="HACG01027748">
    <property type="protein sequence ID" value="CEK74613.1"/>
    <property type="molecule type" value="Transcribed_RNA"/>
</dbReference>
<dbReference type="AlphaFoldDB" id="A0A0B7A1B9"/>
<sequence length="56" mass="6683">MTCSMGQNTHIFCTSHTDHKECLTWLIRRNKQTAEEKLCTVFDYFKHFQYGVQVLI</sequence>
<gene>
    <name evidence="1" type="primary">ORF91812</name>
</gene>
<reference evidence="1" key="1">
    <citation type="submission" date="2014-12" db="EMBL/GenBank/DDBJ databases">
        <title>Insight into the proteome of Arion vulgaris.</title>
        <authorList>
            <person name="Aradska J."/>
            <person name="Bulat T."/>
            <person name="Smidak R."/>
            <person name="Sarate P."/>
            <person name="Gangsoo J."/>
            <person name="Sialana F."/>
            <person name="Bilban M."/>
            <person name="Lubec G."/>
        </authorList>
    </citation>
    <scope>NUCLEOTIDE SEQUENCE</scope>
    <source>
        <tissue evidence="1">Skin</tissue>
    </source>
</reference>
<proteinExistence type="predicted"/>
<organism evidence="1">
    <name type="scientific">Arion vulgaris</name>
    <dbReference type="NCBI Taxonomy" id="1028688"/>
    <lineage>
        <taxon>Eukaryota</taxon>
        <taxon>Metazoa</taxon>
        <taxon>Spiralia</taxon>
        <taxon>Lophotrochozoa</taxon>
        <taxon>Mollusca</taxon>
        <taxon>Gastropoda</taxon>
        <taxon>Heterobranchia</taxon>
        <taxon>Euthyneura</taxon>
        <taxon>Panpulmonata</taxon>
        <taxon>Eupulmonata</taxon>
        <taxon>Stylommatophora</taxon>
        <taxon>Helicina</taxon>
        <taxon>Arionoidea</taxon>
        <taxon>Arionidae</taxon>
        <taxon>Arion</taxon>
    </lineage>
</organism>
<evidence type="ECO:0000313" key="1">
    <source>
        <dbReference type="EMBL" id="CEK74613.1"/>
    </source>
</evidence>
<accession>A0A0B7A1B9</accession>
<protein>
    <submittedName>
        <fullName evidence="1">Uncharacterized protein</fullName>
    </submittedName>
</protein>
<name>A0A0B7A1B9_9EUPU</name>